<dbReference type="InterPro" id="IPR032675">
    <property type="entry name" value="LRR_dom_sf"/>
</dbReference>
<dbReference type="GeneID" id="118413413"/>
<dbReference type="SUPFAM" id="SSF81383">
    <property type="entry name" value="F-box domain"/>
    <property type="match status" value="1"/>
</dbReference>
<reference evidence="3" key="2">
    <citation type="submission" date="2025-08" db="UniProtKB">
        <authorList>
            <consortium name="RefSeq"/>
        </authorList>
    </citation>
    <scope>IDENTIFICATION</scope>
    <source>
        <strain evidence="3">S238N-H82</strain>
        <tissue evidence="3">Testes</tissue>
    </source>
</reference>
<dbReference type="SUPFAM" id="SSF52047">
    <property type="entry name" value="RNI-like"/>
    <property type="match status" value="1"/>
</dbReference>
<dbReference type="OrthoDB" id="6421103at2759"/>
<evidence type="ECO:0000313" key="3">
    <source>
        <dbReference type="RefSeq" id="XP_035672675.1"/>
    </source>
</evidence>
<dbReference type="PANTHER" id="PTHR20933">
    <property type="entry name" value="F-BOX ONLY PROTEIN 33"/>
    <property type="match status" value="1"/>
</dbReference>
<dbReference type="InterPro" id="IPR036047">
    <property type="entry name" value="F-box-like_dom_sf"/>
</dbReference>
<protein>
    <submittedName>
        <fullName evidence="3">F-box only protein 39-like</fullName>
    </submittedName>
</protein>
<sequence>MVEMEVDPFEEPVEWSYLPAEIVVQVFSYLNEQDRANAAITCSRWHGLHSHPSLWRHRSFNLGNTAEFHRTCDMLRQYPLKLAFYLKSFEAEYPEIARGAHRMHHCKRIQKTMTTFLSRLRGKAQLRTLKLRHFELHRRTWQNRSADLVRSIAWFLRSQGRLRWVELQGMSATPEHGLRMFSSLSRRSGANIRFLNIQDFFCTAQAIYALPEFHQLFKRFRHLSVLYLNYNCVSDELLTTLAETCAGSLTDMNIKVFHMDPHFQRIWSMSWHALRSACPKLQVTFTFERVLLYQDVKQCLLPDMPLTNLEVRL</sequence>
<dbReference type="KEGG" id="bfo:118413413"/>
<accession>A0A9J7KZ66</accession>
<dbReference type="RefSeq" id="XP_035672675.1">
    <property type="nucleotide sequence ID" value="XM_035816782.1"/>
</dbReference>
<keyword evidence="2" id="KW-1185">Reference proteome</keyword>
<feature type="domain" description="F-box" evidence="1">
    <location>
        <begin position="12"/>
        <end position="58"/>
    </location>
</feature>
<gene>
    <name evidence="3" type="primary">LOC118413413</name>
</gene>
<dbReference type="AlphaFoldDB" id="A0A9J7KZ66"/>
<proteinExistence type="predicted"/>
<dbReference type="SMART" id="SM00256">
    <property type="entry name" value="FBOX"/>
    <property type="match status" value="1"/>
</dbReference>
<dbReference type="Gene3D" id="1.20.1280.50">
    <property type="match status" value="1"/>
</dbReference>
<dbReference type="Proteomes" id="UP000001554">
    <property type="component" value="Chromosome 4"/>
</dbReference>
<dbReference type="FunFam" id="1.20.1280.50:FF:000005">
    <property type="entry name" value="F-box/LRR-repeat protein 3 isoform X1"/>
    <property type="match status" value="1"/>
</dbReference>
<evidence type="ECO:0000313" key="2">
    <source>
        <dbReference type="Proteomes" id="UP000001554"/>
    </source>
</evidence>
<dbReference type="InterPro" id="IPR001810">
    <property type="entry name" value="F-box_dom"/>
</dbReference>
<name>A0A9J7KZ66_BRAFL</name>
<reference evidence="2" key="1">
    <citation type="journal article" date="2020" name="Nat. Ecol. Evol.">
        <title>Deeply conserved synteny resolves early events in vertebrate evolution.</title>
        <authorList>
            <person name="Simakov O."/>
            <person name="Marletaz F."/>
            <person name="Yue J.X."/>
            <person name="O'Connell B."/>
            <person name="Jenkins J."/>
            <person name="Brandt A."/>
            <person name="Calef R."/>
            <person name="Tung C.H."/>
            <person name="Huang T.K."/>
            <person name="Schmutz J."/>
            <person name="Satoh N."/>
            <person name="Yu J.K."/>
            <person name="Putnam N.H."/>
            <person name="Green R.E."/>
            <person name="Rokhsar D.S."/>
        </authorList>
    </citation>
    <scope>NUCLEOTIDE SEQUENCE [LARGE SCALE GENOMIC DNA]</scope>
    <source>
        <strain evidence="2">S238N-H82</strain>
    </source>
</reference>
<dbReference type="PROSITE" id="PS50181">
    <property type="entry name" value="FBOX"/>
    <property type="match status" value="1"/>
</dbReference>
<organism evidence="2 3">
    <name type="scientific">Branchiostoma floridae</name>
    <name type="common">Florida lancelet</name>
    <name type="synonym">Amphioxus</name>
    <dbReference type="NCBI Taxonomy" id="7739"/>
    <lineage>
        <taxon>Eukaryota</taxon>
        <taxon>Metazoa</taxon>
        <taxon>Chordata</taxon>
        <taxon>Cephalochordata</taxon>
        <taxon>Leptocardii</taxon>
        <taxon>Amphioxiformes</taxon>
        <taxon>Branchiostomatidae</taxon>
        <taxon>Branchiostoma</taxon>
    </lineage>
</organism>
<evidence type="ECO:0000259" key="1">
    <source>
        <dbReference type="PROSITE" id="PS50181"/>
    </source>
</evidence>
<dbReference type="PANTHER" id="PTHR20933:SF3">
    <property type="entry name" value="F-BOX ONLY PROTEIN 33"/>
    <property type="match status" value="1"/>
</dbReference>
<dbReference type="OMA" id="NVNFFFE"/>
<dbReference type="Gene3D" id="3.80.10.10">
    <property type="entry name" value="Ribonuclease Inhibitor"/>
    <property type="match status" value="1"/>
</dbReference>
<dbReference type="Pfam" id="PF12937">
    <property type="entry name" value="F-box-like"/>
    <property type="match status" value="1"/>
</dbReference>